<accession>A0A1I0GVJ2</accession>
<gene>
    <name evidence="1" type="ORF">SAMN04487998_2609</name>
</gene>
<dbReference type="STRING" id="82805.SAMN04487998_2609"/>
<sequence length="297" mass="33814">MQLYSYWARATSTTPDADGTPLELVAYAGSDDSPATARAHAEVLANERAHRLLAGEEIVGQPEDYPTEGVPIREHVVRRLPDGRGGQLAAVTRNHYGCLVLSTARFMVIDVDDSGLQQGEPAVAWRGFLDFFQSLFRPTPPAPPPLPPRQQLEMRLAAWLQLYPAWNFRLYRTRMGFRLLVTHELLAPDSATAGEVFQAMRADRTYVRMCRRQQCYRARLTPKPWRIGWHRPPYPFPFDTPEQQQEQQTWQQEYDARRPGFSVCEWLGEYGSGQVLPELKPLIQLHDTACLGNLKLA</sequence>
<keyword evidence="2" id="KW-1185">Reference proteome</keyword>
<dbReference type="OrthoDB" id="877274at2"/>
<reference evidence="2" key="1">
    <citation type="submission" date="2016-10" db="EMBL/GenBank/DDBJ databases">
        <authorList>
            <person name="Varghese N."/>
            <person name="Submissions S."/>
        </authorList>
    </citation>
    <scope>NUCLEOTIDE SEQUENCE [LARGE SCALE GENOMIC DNA]</scope>
    <source>
        <strain evidence="2">DSM 15310</strain>
    </source>
</reference>
<dbReference type="AlphaFoldDB" id="A0A1I0GVJ2"/>
<name>A0A1I0GVJ2_9BACT</name>
<dbReference type="EMBL" id="FOHS01000003">
    <property type="protein sequence ID" value="SET75192.1"/>
    <property type="molecule type" value="Genomic_DNA"/>
</dbReference>
<organism evidence="1 2">
    <name type="scientific">Hymenobacter actinosclerus</name>
    <dbReference type="NCBI Taxonomy" id="82805"/>
    <lineage>
        <taxon>Bacteria</taxon>
        <taxon>Pseudomonadati</taxon>
        <taxon>Bacteroidota</taxon>
        <taxon>Cytophagia</taxon>
        <taxon>Cytophagales</taxon>
        <taxon>Hymenobacteraceae</taxon>
        <taxon>Hymenobacter</taxon>
    </lineage>
</organism>
<proteinExistence type="predicted"/>
<protein>
    <submittedName>
        <fullName evidence="1">Uncharacterized protein</fullName>
    </submittedName>
</protein>
<evidence type="ECO:0000313" key="1">
    <source>
        <dbReference type="EMBL" id="SET75192.1"/>
    </source>
</evidence>
<dbReference type="RefSeq" id="WP_092772187.1">
    <property type="nucleotide sequence ID" value="NZ_FOHS01000003.1"/>
</dbReference>
<evidence type="ECO:0000313" key="2">
    <source>
        <dbReference type="Proteomes" id="UP000198697"/>
    </source>
</evidence>
<dbReference type="Proteomes" id="UP000198697">
    <property type="component" value="Unassembled WGS sequence"/>
</dbReference>